<evidence type="ECO:0000256" key="2">
    <source>
        <dbReference type="ARBA" id="ARBA00022692"/>
    </source>
</evidence>
<keyword evidence="11" id="KW-1185">Reference proteome</keyword>
<feature type="compositionally biased region" description="Basic and acidic residues" evidence="8">
    <location>
        <begin position="813"/>
        <end position="830"/>
    </location>
</feature>
<dbReference type="GeneID" id="106607440"/>
<evidence type="ECO:0000256" key="1">
    <source>
        <dbReference type="ARBA" id="ARBA00004479"/>
    </source>
</evidence>
<dbReference type="CDD" id="cd00063">
    <property type="entry name" value="FN3"/>
    <property type="match status" value="2"/>
</dbReference>
<feature type="transmembrane region" description="Helical" evidence="9">
    <location>
        <begin position="489"/>
        <end position="509"/>
    </location>
</feature>
<evidence type="ECO:0000313" key="12">
    <source>
        <dbReference type="RefSeq" id="XP_045576606.1"/>
    </source>
</evidence>
<reference evidence="12" key="1">
    <citation type="submission" date="2025-08" db="UniProtKB">
        <authorList>
            <consortium name="RefSeq"/>
        </authorList>
    </citation>
    <scope>IDENTIFICATION</scope>
</reference>
<feature type="region of interest" description="Disordered" evidence="8">
    <location>
        <begin position="797"/>
        <end position="838"/>
    </location>
</feature>
<evidence type="ECO:0000256" key="9">
    <source>
        <dbReference type="SAM" id="Phobius"/>
    </source>
</evidence>
<proteinExistence type="predicted"/>
<evidence type="ECO:0000313" key="11">
    <source>
        <dbReference type="Proteomes" id="UP001652741"/>
    </source>
</evidence>
<dbReference type="Pfam" id="PF21460">
    <property type="entry name" value="IL3Rb_N"/>
    <property type="match status" value="1"/>
</dbReference>
<gene>
    <name evidence="12" type="primary">LOC106607440</name>
</gene>
<feature type="region of interest" description="Disordered" evidence="8">
    <location>
        <begin position="735"/>
        <end position="775"/>
    </location>
</feature>
<dbReference type="PANTHER" id="PTHR23037">
    <property type="entry name" value="CYTOKINE RECEPTOR"/>
    <property type="match status" value="1"/>
</dbReference>
<feature type="domain" description="Fibronectin type-III" evidence="10">
    <location>
        <begin position="380"/>
        <end position="481"/>
    </location>
</feature>
<keyword evidence="7" id="KW-0325">Glycoprotein</keyword>
<evidence type="ECO:0000256" key="5">
    <source>
        <dbReference type="ARBA" id="ARBA00023136"/>
    </source>
</evidence>
<sequence length="838" mass="93680">MALAIAKVNRLLAYVRFNNFPIHGHRETVNELTAVFMRNMLIFWMSCGSLLPPLVLCYNGKERCTIQENKQYHAFFPLPLSIVSPVLESLRCYNDYSSYVRCSWEESPHASSQAPLALYYWDDTENRESLCKPYGQPALNANNSKLTAQCQYNTRDFGINTNHVFFFKTSCPPALLLFKNLRVRPPVHLSQQPVERGGRLLSWESPYPPTSLLTPTLNYQVNYRRSNQDDWTAVKVQDTQLSVEAEAQVPGCQYEAKVRAKGKMGLWSEWSSLVTWMTEDDPVPGPSSAQCVVDDEKVVTCSWEVKRDLAQFLTFHLSSKHNHTAPAQKCCVNTMVSAPSRGPMLKYSCSFPVPDSEQLEVEFIPTCNSKTFKTHKNIRPNRPLHVQIEARDGNWILKWNPPKSNFELAYQVHYWSNDTQEDTRFLNVSQGSLSLSILGRSLRPSECYLVKVRAMVVPGRGDTFEGPPSEWTDTVEWTSRPASWSITTFLYIFISVLVAIVFIALYVTIPACHRRVVLWEVSVPSPLKSKALGEVIKKSPDRLLFPESERSEKTYICSVQTLESKEDISLCFSCSSDNPLWLTPDVKANGLFHSITKEGWKKYDPNFSSLLLLSVDRSCPPALDSSGFSFSGPYILCGDSSPAPSEFLSLEPPCEESDNTLSNSDPSSPSSLERSAPSLLESSEGYVAMPQVSAGLSRSTEGVSDGLMSAVVTEDSKNTGNNNGNNVIIMAWPKSELLPPRPSSMSTCSPPSENEDPPPAYMPPTTTTPLTLPPVDPTLHTSGYCFLPAVQALGGWGHVQSSGPPKGISQEQQARRRERRQEEQCKEDPYVRLSQLAT</sequence>
<keyword evidence="3" id="KW-0732">Signal</keyword>
<evidence type="ECO:0000259" key="10">
    <source>
        <dbReference type="PROSITE" id="PS50853"/>
    </source>
</evidence>
<name>A0ABM3EZV7_SALSA</name>
<accession>A0ABM3EZV7</accession>
<dbReference type="Gene3D" id="2.60.40.10">
    <property type="entry name" value="Immunoglobulins"/>
    <property type="match status" value="4"/>
</dbReference>
<evidence type="ECO:0000256" key="6">
    <source>
        <dbReference type="ARBA" id="ARBA00023170"/>
    </source>
</evidence>
<dbReference type="RefSeq" id="XP_045576606.1">
    <property type="nucleotide sequence ID" value="XM_045720650.1"/>
</dbReference>
<evidence type="ECO:0000256" key="8">
    <source>
        <dbReference type="SAM" id="MobiDB-lite"/>
    </source>
</evidence>
<dbReference type="SMART" id="SM00060">
    <property type="entry name" value="FN3"/>
    <property type="match status" value="2"/>
</dbReference>
<keyword evidence="6 12" id="KW-0675">Receptor</keyword>
<evidence type="ECO:0000256" key="4">
    <source>
        <dbReference type="ARBA" id="ARBA00022989"/>
    </source>
</evidence>
<comment type="subcellular location">
    <subcellularLocation>
        <location evidence="1">Membrane</location>
        <topology evidence="1">Single-pass type I membrane protein</topology>
    </subcellularLocation>
</comment>
<dbReference type="InterPro" id="IPR048668">
    <property type="entry name" value="IL3RB_N"/>
</dbReference>
<feature type="compositionally biased region" description="Polar residues" evidence="8">
    <location>
        <begin position="743"/>
        <end position="752"/>
    </location>
</feature>
<keyword evidence="4 9" id="KW-1133">Transmembrane helix</keyword>
<dbReference type="InterPro" id="IPR003961">
    <property type="entry name" value="FN3_dom"/>
</dbReference>
<dbReference type="PROSITE" id="PS50853">
    <property type="entry name" value="FN3"/>
    <property type="match status" value="2"/>
</dbReference>
<dbReference type="SUPFAM" id="SSF49265">
    <property type="entry name" value="Fibronectin type III"/>
    <property type="match status" value="4"/>
</dbReference>
<keyword evidence="5 9" id="KW-0472">Membrane</keyword>
<keyword evidence="2 9" id="KW-0812">Transmembrane</keyword>
<dbReference type="InterPro" id="IPR036116">
    <property type="entry name" value="FN3_sf"/>
</dbReference>
<protein>
    <submittedName>
        <fullName evidence="12">Cytokine receptor common subunit beta isoform X1</fullName>
    </submittedName>
</protein>
<dbReference type="PANTHER" id="PTHR23037:SF41">
    <property type="entry name" value="COLONY STIMULATING FACTOR 2 RECEPTOR, BETA, LOW-AFFINITY (GRANULOCYTE-MACROPHAGE) PRECURSOR"/>
    <property type="match status" value="1"/>
</dbReference>
<feature type="compositionally biased region" description="Low complexity" evidence="8">
    <location>
        <begin position="661"/>
        <end position="679"/>
    </location>
</feature>
<feature type="region of interest" description="Disordered" evidence="8">
    <location>
        <begin position="647"/>
        <end position="679"/>
    </location>
</feature>
<evidence type="ECO:0000256" key="7">
    <source>
        <dbReference type="ARBA" id="ARBA00023180"/>
    </source>
</evidence>
<organism evidence="11 12">
    <name type="scientific">Salmo salar</name>
    <name type="common">Atlantic salmon</name>
    <dbReference type="NCBI Taxonomy" id="8030"/>
    <lineage>
        <taxon>Eukaryota</taxon>
        <taxon>Metazoa</taxon>
        <taxon>Chordata</taxon>
        <taxon>Craniata</taxon>
        <taxon>Vertebrata</taxon>
        <taxon>Euteleostomi</taxon>
        <taxon>Actinopterygii</taxon>
        <taxon>Neopterygii</taxon>
        <taxon>Teleostei</taxon>
        <taxon>Protacanthopterygii</taxon>
        <taxon>Salmoniformes</taxon>
        <taxon>Salmonidae</taxon>
        <taxon>Salmoninae</taxon>
        <taxon>Salmo</taxon>
    </lineage>
</organism>
<dbReference type="Proteomes" id="UP001652741">
    <property type="component" value="Chromosome ssa06"/>
</dbReference>
<dbReference type="InterPro" id="IPR013783">
    <property type="entry name" value="Ig-like_fold"/>
</dbReference>
<evidence type="ECO:0000256" key="3">
    <source>
        <dbReference type="ARBA" id="ARBA00022729"/>
    </source>
</evidence>
<feature type="domain" description="Fibronectin type-III" evidence="10">
    <location>
        <begin position="185"/>
        <end position="281"/>
    </location>
</feature>